<dbReference type="EMBL" id="SRXW01000002">
    <property type="protein sequence ID" value="TGY88992.1"/>
    <property type="molecule type" value="Genomic_DNA"/>
</dbReference>
<evidence type="ECO:0000256" key="2">
    <source>
        <dbReference type="ARBA" id="ARBA00022603"/>
    </source>
</evidence>
<dbReference type="InterPro" id="IPR007197">
    <property type="entry name" value="rSAM"/>
</dbReference>
<dbReference type="InterPro" id="IPR034466">
    <property type="entry name" value="Methyltransferase_Class_B"/>
</dbReference>
<organism evidence="10 11">
    <name type="scientific">Marinicauda algicola</name>
    <dbReference type="NCBI Taxonomy" id="2029849"/>
    <lineage>
        <taxon>Bacteria</taxon>
        <taxon>Pseudomonadati</taxon>
        <taxon>Pseudomonadota</taxon>
        <taxon>Alphaproteobacteria</taxon>
        <taxon>Maricaulales</taxon>
        <taxon>Maricaulaceae</taxon>
        <taxon>Marinicauda</taxon>
    </lineage>
</organism>
<evidence type="ECO:0000313" key="11">
    <source>
        <dbReference type="Proteomes" id="UP000308054"/>
    </source>
</evidence>
<dbReference type="InterPro" id="IPR058240">
    <property type="entry name" value="rSAM_sf"/>
</dbReference>
<dbReference type="SUPFAM" id="SSF102114">
    <property type="entry name" value="Radical SAM enzymes"/>
    <property type="match status" value="1"/>
</dbReference>
<dbReference type="PANTHER" id="PTHR43409">
    <property type="entry name" value="ANAEROBIC MAGNESIUM-PROTOPORPHYRIN IX MONOMETHYL ESTER CYCLASE-RELATED"/>
    <property type="match status" value="1"/>
</dbReference>
<keyword evidence="5" id="KW-0479">Metal-binding</keyword>
<dbReference type="Gene3D" id="3.80.30.20">
    <property type="entry name" value="tm_1862 like domain"/>
    <property type="match status" value="1"/>
</dbReference>
<keyword evidence="2" id="KW-0489">Methyltransferase</keyword>
<evidence type="ECO:0000259" key="8">
    <source>
        <dbReference type="PROSITE" id="PS51332"/>
    </source>
</evidence>
<dbReference type="Pfam" id="PF04055">
    <property type="entry name" value="Radical_SAM"/>
    <property type="match status" value="1"/>
</dbReference>
<keyword evidence="11" id="KW-1185">Reference proteome</keyword>
<keyword evidence="3" id="KW-0808">Transferase</keyword>
<name>A0A4S2H1E5_9PROT</name>
<proteinExistence type="predicted"/>
<dbReference type="InterPro" id="IPR006158">
    <property type="entry name" value="Cobalamin-bd"/>
</dbReference>
<evidence type="ECO:0000259" key="9">
    <source>
        <dbReference type="PROSITE" id="PS51918"/>
    </source>
</evidence>
<dbReference type="GO" id="GO:0005829">
    <property type="term" value="C:cytosol"/>
    <property type="evidence" value="ECO:0007669"/>
    <property type="project" value="TreeGrafter"/>
</dbReference>
<sequence>MRLHLIAPLSNAHVDYVRLPAGDGSGRHFARVAAASIATVAAFAPEDFEVTLCDETIEPVDLDVDADVIGLTANVSQAMRALELAAAFRARGKTVLMGGPHVSLAPELFEQAADCLVVGEMEEIAAEIFADIRAGTLKRRYLGTRADLRASPAPRWDLYPNSLALSGVVQTSRGCPFECHFCDVIQYLGRIQRHKDDAQVLAEIQALYDHGYNFISLADDNFTVYRRRASSLLAAMAGWNGAAGREHVLFATQMSIDIARDESLLAQCNEAGLLNAFIGIETNSEQGLVESRKRQNLRVDLAAQCRKIVSHGIRIEAGLMVGFDSDDLSAFERQFEFAMSLPVCAFNLSVLVAPVATPLHESMRAAGRLVSDEVLAQFPSANLITNFEPAQMSRDELYVGAKWLLNRLMRPDYLKVRLEAMARLLAPPPWAVRPGARRRPPQPAAARAAAALMRDMARGDSEVRALISSAMELMRRRPDIRDGIADALTHYLMSLRGMQQNGVYDPVWAGLARPPFGAETLDARARDLAPRDLSAAI</sequence>
<evidence type="ECO:0000256" key="4">
    <source>
        <dbReference type="ARBA" id="ARBA00022691"/>
    </source>
</evidence>
<evidence type="ECO:0000256" key="3">
    <source>
        <dbReference type="ARBA" id="ARBA00022679"/>
    </source>
</evidence>
<dbReference type="SMART" id="SM00729">
    <property type="entry name" value="Elp3"/>
    <property type="match status" value="1"/>
</dbReference>
<comment type="cofactor">
    <cofactor evidence="1">
        <name>[4Fe-4S] cluster</name>
        <dbReference type="ChEBI" id="CHEBI:49883"/>
    </cofactor>
</comment>
<dbReference type="AlphaFoldDB" id="A0A4S2H1E5"/>
<evidence type="ECO:0000256" key="1">
    <source>
        <dbReference type="ARBA" id="ARBA00001966"/>
    </source>
</evidence>
<keyword evidence="4" id="KW-0949">S-adenosyl-L-methionine</keyword>
<dbReference type="InterPro" id="IPR051198">
    <property type="entry name" value="BchE-like"/>
</dbReference>
<dbReference type="GO" id="GO:0031419">
    <property type="term" value="F:cobalamin binding"/>
    <property type="evidence" value="ECO:0007669"/>
    <property type="project" value="InterPro"/>
</dbReference>
<dbReference type="SFLD" id="SFLDG01082">
    <property type="entry name" value="B12-binding_domain_containing"/>
    <property type="match status" value="1"/>
</dbReference>
<comment type="caution">
    <text evidence="10">The sequence shown here is derived from an EMBL/GenBank/DDBJ whole genome shotgun (WGS) entry which is preliminary data.</text>
</comment>
<dbReference type="InterPro" id="IPR023404">
    <property type="entry name" value="rSAM_horseshoe"/>
</dbReference>
<evidence type="ECO:0000256" key="6">
    <source>
        <dbReference type="ARBA" id="ARBA00023004"/>
    </source>
</evidence>
<dbReference type="GO" id="GO:0003824">
    <property type="term" value="F:catalytic activity"/>
    <property type="evidence" value="ECO:0007669"/>
    <property type="project" value="InterPro"/>
</dbReference>
<evidence type="ECO:0000256" key="5">
    <source>
        <dbReference type="ARBA" id="ARBA00022723"/>
    </source>
</evidence>
<dbReference type="Gene3D" id="3.40.50.280">
    <property type="entry name" value="Cobalamin-binding domain"/>
    <property type="match status" value="1"/>
</dbReference>
<dbReference type="PANTHER" id="PTHR43409:SF7">
    <property type="entry name" value="BLL1977 PROTEIN"/>
    <property type="match status" value="1"/>
</dbReference>
<dbReference type="InterPro" id="IPR006638">
    <property type="entry name" value="Elp3/MiaA/NifB-like_rSAM"/>
</dbReference>
<dbReference type="Proteomes" id="UP000308054">
    <property type="component" value="Unassembled WGS sequence"/>
</dbReference>
<dbReference type="GO" id="GO:0046872">
    <property type="term" value="F:metal ion binding"/>
    <property type="evidence" value="ECO:0007669"/>
    <property type="project" value="UniProtKB-KW"/>
</dbReference>
<dbReference type="PROSITE" id="PS51332">
    <property type="entry name" value="B12_BINDING"/>
    <property type="match status" value="1"/>
</dbReference>
<keyword evidence="6" id="KW-0408">Iron</keyword>
<protein>
    <submittedName>
        <fullName evidence="10">B12-binding domain-containing radical SAM protein</fullName>
    </submittedName>
</protein>
<dbReference type="PROSITE" id="PS51918">
    <property type="entry name" value="RADICAL_SAM"/>
    <property type="match status" value="1"/>
</dbReference>
<reference evidence="10 11" key="1">
    <citation type="journal article" date="2017" name="Int. J. Syst. Evol. Microbiol.">
        <title>Marinicauda algicola sp. nov., isolated from a marine red alga Rhodosorus marinus.</title>
        <authorList>
            <person name="Jeong S.E."/>
            <person name="Jeon S.H."/>
            <person name="Chun B.H."/>
            <person name="Kim D.W."/>
            <person name="Jeon C.O."/>
        </authorList>
    </citation>
    <scope>NUCLEOTIDE SEQUENCE [LARGE SCALE GENOMIC DNA]</scope>
    <source>
        <strain evidence="10 11">JCM 31718</strain>
    </source>
</reference>
<dbReference type="SFLD" id="SFLDS00029">
    <property type="entry name" value="Radical_SAM"/>
    <property type="match status" value="1"/>
</dbReference>
<dbReference type="GO" id="GO:0051539">
    <property type="term" value="F:4 iron, 4 sulfur cluster binding"/>
    <property type="evidence" value="ECO:0007669"/>
    <property type="project" value="UniProtKB-KW"/>
</dbReference>
<evidence type="ECO:0000256" key="7">
    <source>
        <dbReference type="ARBA" id="ARBA00023014"/>
    </source>
</evidence>
<evidence type="ECO:0000313" key="10">
    <source>
        <dbReference type="EMBL" id="TGY88992.1"/>
    </source>
</evidence>
<accession>A0A4S2H1E5</accession>
<keyword evidence="7" id="KW-0411">Iron-sulfur</keyword>
<dbReference type="SFLD" id="SFLDG01123">
    <property type="entry name" value="methyltransferase_(Class_B)"/>
    <property type="match status" value="1"/>
</dbReference>
<dbReference type="Pfam" id="PF02310">
    <property type="entry name" value="B12-binding"/>
    <property type="match status" value="1"/>
</dbReference>
<gene>
    <name evidence="10" type="ORF">E5163_07620</name>
</gene>
<feature type="domain" description="Radical SAM core" evidence="9">
    <location>
        <begin position="159"/>
        <end position="395"/>
    </location>
</feature>
<feature type="domain" description="B12-binding" evidence="8">
    <location>
        <begin position="12"/>
        <end position="139"/>
    </location>
</feature>